<dbReference type="Proteomes" id="UP001497700">
    <property type="component" value="Unassembled WGS sequence"/>
</dbReference>
<reference evidence="1 2" key="1">
    <citation type="journal article" date="2022" name="New Phytol.">
        <title>Ecological generalism drives hyperdiversity of secondary metabolite gene clusters in xylarialean endophytes.</title>
        <authorList>
            <person name="Franco M.E.E."/>
            <person name="Wisecaver J.H."/>
            <person name="Arnold A.E."/>
            <person name="Ju Y.M."/>
            <person name="Slot J.C."/>
            <person name="Ahrendt S."/>
            <person name="Moore L.P."/>
            <person name="Eastman K.E."/>
            <person name="Scott K."/>
            <person name="Konkel Z."/>
            <person name="Mondo S.J."/>
            <person name="Kuo A."/>
            <person name="Hayes R.D."/>
            <person name="Haridas S."/>
            <person name="Andreopoulos B."/>
            <person name="Riley R."/>
            <person name="LaButti K."/>
            <person name="Pangilinan J."/>
            <person name="Lipzen A."/>
            <person name="Amirebrahimi M."/>
            <person name="Yan J."/>
            <person name="Adam C."/>
            <person name="Keymanesh K."/>
            <person name="Ng V."/>
            <person name="Louie K."/>
            <person name="Northen T."/>
            <person name="Drula E."/>
            <person name="Henrissat B."/>
            <person name="Hsieh H.M."/>
            <person name="Youens-Clark K."/>
            <person name="Lutzoni F."/>
            <person name="Miadlikowska J."/>
            <person name="Eastwood D.C."/>
            <person name="Hamelin R.C."/>
            <person name="Grigoriev I.V."/>
            <person name="U'Ren J.M."/>
        </authorList>
    </citation>
    <scope>NUCLEOTIDE SEQUENCE [LARGE SCALE GENOMIC DNA]</scope>
    <source>
        <strain evidence="1 2">CBS 119005</strain>
    </source>
</reference>
<proteinExistence type="predicted"/>
<evidence type="ECO:0000313" key="2">
    <source>
        <dbReference type="Proteomes" id="UP001497700"/>
    </source>
</evidence>
<comment type="caution">
    <text evidence="1">The sequence shown here is derived from an EMBL/GenBank/DDBJ whole genome shotgun (WGS) entry which is preliminary data.</text>
</comment>
<organism evidence="1 2">
    <name type="scientific">Hypoxylon rubiginosum</name>
    <dbReference type="NCBI Taxonomy" id="110542"/>
    <lineage>
        <taxon>Eukaryota</taxon>
        <taxon>Fungi</taxon>
        <taxon>Dikarya</taxon>
        <taxon>Ascomycota</taxon>
        <taxon>Pezizomycotina</taxon>
        <taxon>Sordariomycetes</taxon>
        <taxon>Xylariomycetidae</taxon>
        <taxon>Xylariales</taxon>
        <taxon>Hypoxylaceae</taxon>
        <taxon>Hypoxylon</taxon>
    </lineage>
</organism>
<gene>
    <name evidence="1" type="ORF">F4820DRAFT_442387</name>
</gene>
<keyword evidence="2" id="KW-1185">Reference proteome</keyword>
<protein>
    <submittedName>
        <fullName evidence="1">Uncharacterized protein</fullName>
    </submittedName>
</protein>
<dbReference type="EMBL" id="MU393798">
    <property type="protein sequence ID" value="KAI4858481.1"/>
    <property type="molecule type" value="Genomic_DNA"/>
</dbReference>
<sequence>MLRRKVDEIDKVLQNQPDYPYLEQELSAAQQTIISDRNSAREVTRCLQEELDKTRQFTEEYNLNRLSVAKQFASLGVQLKKLKEELAEQRSQKPSSEPTFPAHEIDILTTNITKVGSKASQIDPLQMELKLLKERVQRLEKARAHHSPDDSGAGTQRYQTTNRAEMIDQTLNLNETPGAPLQVEPTSVEPHVDELTPAIGVPTVKIPGPLYPPLNQNPLNRGPKVLDSTSRVRGTTKLAPESSEVFRKVEKRKRNPLVEEFANLDVPSGPRSKKRRA</sequence>
<name>A0ACB9YGS2_9PEZI</name>
<accession>A0ACB9YGS2</accession>
<evidence type="ECO:0000313" key="1">
    <source>
        <dbReference type="EMBL" id="KAI4858481.1"/>
    </source>
</evidence>